<keyword evidence="3" id="KW-1185">Reference proteome</keyword>
<reference evidence="2 3" key="1">
    <citation type="submission" date="2018-03" db="EMBL/GenBank/DDBJ databases">
        <authorList>
            <person name="Guldener U."/>
        </authorList>
    </citation>
    <scope>NUCLEOTIDE SEQUENCE [LARGE SCALE GENOMIC DNA]</scope>
    <source>
        <strain evidence="2 3">DAOM196992</strain>
    </source>
</reference>
<proteinExistence type="predicted"/>
<feature type="chain" id="PRO_5022672330" description="Secreted protein" evidence="1">
    <location>
        <begin position="30"/>
        <end position="93"/>
    </location>
</feature>
<name>A0A5C3F1A3_9BASI</name>
<organism evidence="2 3">
    <name type="scientific">Pseudozyma flocculosa</name>
    <dbReference type="NCBI Taxonomy" id="84751"/>
    <lineage>
        <taxon>Eukaryota</taxon>
        <taxon>Fungi</taxon>
        <taxon>Dikarya</taxon>
        <taxon>Basidiomycota</taxon>
        <taxon>Ustilaginomycotina</taxon>
        <taxon>Ustilaginomycetes</taxon>
        <taxon>Ustilaginales</taxon>
        <taxon>Ustilaginaceae</taxon>
        <taxon>Pseudozyma</taxon>
    </lineage>
</organism>
<evidence type="ECO:0000313" key="2">
    <source>
        <dbReference type="EMBL" id="SPO38293.1"/>
    </source>
</evidence>
<evidence type="ECO:0008006" key="4">
    <source>
        <dbReference type="Google" id="ProtNLM"/>
    </source>
</evidence>
<evidence type="ECO:0000256" key="1">
    <source>
        <dbReference type="SAM" id="SignalP"/>
    </source>
</evidence>
<dbReference type="Proteomes" id="UP000323386">
    <property type="component" value="Unassembled WGS sequence"/>
</dbReference>
<gene>
    <name evidence="2" type="ORF">PSFLO_03770</name>
</gene>
<evidence type="ECO:0000313" key="3">
    <source>
        <dbReference type="Proteomes" id="UP000323386"/>
    </source>
</evidence>
<dbReference type="EMBL" id="OOIP01000009">
    <property type="protein sequence ID" value="SPO38293.1"/>
    <property type="molecule type" value="Genomic_DNA"/>
</dbReference>
<protein>
    <recommendedName>
        <fullName evidence="4">Secreted protein</fullName>
    </recommendedName>
</protein>
<accession>A0A5C3F1A3</accession>
<dbReference type="AlphaFoldDB" id="A0A5C3F1A3"/>
<sequence length="93" mass="9388">MLSALLRASDAIAPKMGFVPLLMLLAAAAAPLPLPLHSVAASDASADPSVDARDGRVTSREQRRALSAAILPASASTSWYARGSTSAGTVAIS</sequence>
<feature type="signal peptide" evidence="1">
    <location>
        <begin position="1"/>
        <end position="29"/>
    </location>
</feature>
<keyword evidence="1" id="KW-0732">Signal</keyword>